<gene>
    <name evidence="1" type="ORF">SAMN05443244_2337</name>
</gene>
<sequence>MPRMIQLQNPDKSLSRFIGPSELADMERRDEIHVFSKGKKGQIVARLKPRVEPLRSMYEASNTSISHADILANVGLTSRANSTAEITRSRAAATRLKIAAHDPRGGRESATAP</sequence>
<evidence type="ECO:0000313" key="2">
    <source>
        <dbReference type="Proteomes" id="UP000182409"/>
    </source>
</evidence>
<dbReference type="RefSeq" id="WP_139285178.1">
    <property type="nucleotide sequence ID" value="NZ_FNSD01000001.1"/>
</dbReference>
<reference evidence="1 2" key="1">
    <citation type="submission" date="2016-10" db="EMBL/GenBank/DDBJ databases">
        <authorList>
            <person name="de Groot N.N."/>
        </authorList>
    </citation>
    <scope>NUCLEOTIDE SEQUENCE [LARGE SCALE GENOMIC DNA]</scope>
    <source>
        <strain evidence="1 2">AB35.6</strain>
    </source>
</reference>
<dbReference type="AlphaFoldDB" id="A0A1H4NT52"/>
<dbReference type="EMBL" id="FNSD01000001">
    <property type="protein sequence ID" value="SEB97978.1"/>
    <property type="molecule type" value="Genomic_DNA"/>
</dbReference>
<proteinExistence type="predicted"/>
<accession>A0A1H4NT52</accession>
<protein>
    <submittedName>
        <fullName evidence="1">Uncharacterized protein</fullName>
    </submittedName>
</protein>
<evidence type="ECO:0000313" key="1">
    <source>
        <dbReference type="EMBL" id="SEB97978.1"/>
    </source>
</evidence>
<dbReference type="Proteomes" id="UP000182409">
    <property type="component" value="Unassembled WGS sequence"/>
</dbReference>
<organism evidence="1 2">
    <name type="scientific">Terriglobus roseus</name>
    <dbReference type="NCBI Taxonomy" id="392734"/>
    <lineage>
        <taxon>Bacteria</taxon>
        <taxon>Pseudomonadati</taxon>
        <taxon>Acidobacteriota</taxon>
        <taxon>Terriglobia</taxon>
        <taxon>Terriglobales</taxon>
        <taxon>Acidobacteriaceae</taxon>
        <taxon>Terriglobus</taxon>
    </lineage>
</organism>
<name>A0A1H4NT52_9BACT</name>